<dbReference type="PANTHER" id="PTHR30487:SF0">
    <property type="entry name" value="PREPILIN LEADER PEPTIDASE_N-METHYLTRANSFERASE-RELATED"/>
    <property type="match status" value="1"/>
</dbReference>
<name>A0A1G8MSP7_9MICC</name>
<dbReference type="GO" id="GO:0005886">
    <property type="term" value="C:plasma membrane"/>
    <property type="evidence" value="ECO:0007669"/>
    <property type="project" value="TreeGrafter"/>
</dbReference>
<dbReference type="Gene3D" id="1.20.120.1220">
    <property type="match status" value="1"/>
</dbReference>
<dbReference type="AlphaFoldDB" id="A0A1G8MSP7"/>
<dbReference type="STRING" id="1045773.SAMN05216555_10426"/>
<sequence length="214" mass="22072">MTAAPEVLVLAGIAGAGLSLLADLAIARWLPRLGGMPPFWARLTTAAVTALLFVLFAWRFGISPELPAFLLLAIMAAQLSRIDIALHLLPNPLVLGLLTAGLALFVASAALTSDWGGLLRAAAGGAVLFAGYLILGLISPAGIGMGDVKLAAPLGVYLGYLGWKQVFYGGLLGFVVGGLLTVLMLRLGRVNARKESPHGPPMFAAAIGTLLLLP</sequence>
<dbReference type="PANTHER" id="PTHR30487">
    <property type="entry name" value="TYPE 4 PREPILIN-LIKE PROTEINS LEADER PEPTIDE-PROCESSING ENZYME"/>
    <property type="match status" value="1"/>
</dbReference>
<keyword evidence="3" id="KW-0808">Transferase</keyword>
<protein>
    <submittedName>
        <fullName evidence="3">Leader peptidase (Prepilin peptidase) / N-methyltransferase</fullName>
    </submittedName>
</protein>
<evidence type="ECO:0000259" key="2">
    <source>
        <dbReference type="Pfam" id="PF01478"/>
    </source>
</evidence>
<keyword evidence="4" id="KW-1185">Reference proteome</keyword>
<evidence type="ECO:0000313" key="3">
    <source>
        <dbReference type="EMBL" id="SDI70952.1"/>
    </source>
</evidence>
<proteinExistence type="inferred from homology"/>
<dbReference type="GO" id="GO:0008168">
    <property type="term" value="F:methyltransferase activity"/>
    <property type="evidence" value="ECO:0007669"/>
    <property type="project" value="UniProtKB-KW"/>
</dbReference>
<dbReference type="InterPro" id="IPR050882">
    <property type="entry name" value="Prepilin_peptidase/N-MTase"/>
</dbReference>
<dbReference type="GO" id="GO:0006465">
    <property type="term" value="P:signal peptide processing"/>
    <property type="evidence" value="ECO:0007669"/>
    <property type="project" value="TreeGrafter"/>
</dbReference>
<feature type="domain" description="Prepilin type IV endopeptidase peptidase" evidence="2">
    <location>
        <begin position="70"/>
        <end position="181"/>
    </location>
</feature>
<evidence type="ECO:0000256" key="1">
    <source>
        <dbReference type="ARBA" id="ARBA00005801"/>
    </source>
</evidence>
<keyword evidence="3" id="KW-0489">Methyltransferase</keyword>
<gene>
    <name evidence="3" type="ORF">SAMN05216555_10426</name>
</gene>
<organism evidence="3 4">
    <name type="scientific">Arthrobacter cupressi</name>
    <dbReference type="NCBI Taxonomy" id="1045773"/>
    <lineage>
        <taxon>Bacteria</taxon>
        <taxon>Bacillati</taxon>
        <taxon>Actinomycetota</taxon>
        <taxon>Actinomycetes</taxon>
        <taxon>Micrococcales</taxon>
        <taxon>Micrococcaceae</taxon>
        <taxon>Arthrobacter</taxon>
    </lineage>
</organism>
<evidence type="ECO:0000313" key="4">
    <source>
        <dbReference type="Proteomes" id="UP000182130"/>
    </source>
</evidence>
<dbReference type="Proteomes" id="UP000182130">
    <property type="component" value="Unassembled WGS sequence"/>
</dbReference>
<dbReference type="RefSeq" id="WP_074587750.1">
    <property type="nucleotide sequence ID" value="NZ_FNEI01000004.1"/>
</dbReference>
<reference evidence="4" key="1">
    <citation type="submission" date="2016-10" db="EMBL/GenBank/DDBJ databases">
        <authorList>
            <person name="Varghese N."/>
            <person name="Submissions S."/>
        </authorList>
    </citation>
    <scope>NUCLEOTIDE SEQUENCE [LARGE SCALE GENOMIC DNA]</scope>
    <source>
        <strain evidence="4">CGMCC 1.10783</strain>
    </source>
</reference>
<accession>A0A1G8MSP7</accession>
<dbReference type="InterPro" id="IPR000045">
    <property type="entry name" value="Prepilin_IV_endopep_pep"/>
</dbReference>
<dbReference type="EMBL" id="FNEI01000004">
    <property type="protein sequence ID" value="SDI70952.1"/>
    <property type="molecule type" value="Genomic_DNA"/>
</dbReference>
<comment type="similarity">
    <text evidence="1">Belongs to the peptidase A24 family.</text>
</comment>
<dbReference type="GO" id="GO:0004190">
    <property type="term" value="F:aspartic-type endopeptidase activity"/>
    <property type="evidence" value="ECO:0007669"/>
    <property type="project" value="InterPro"/>
</dbReference>
<dbReference type="GO" id="GO:0032259">
    <property type="term" value="P:methylation"/>
    <property type="evidence" value="ECO:0007669"/>
    <property type="project" value="UniProtKB-KW"/>
</dbReference>
<dbReference type="Pfam" id="PF01478">
    <property type="entry name" value="Peptidase_A24"/>
    <property type="match status" value="1"/>
</dbReference>